<keyword evidence="3" id="KW-1185">Reference proteome</keyword>
<protein>
    <recommendedName>
        <fullName evidence="4">CPBP family intramembrane metalloprotease</fullName>
    </recommendedName>
</protein>
<accession>A0ABQ6JGL9</accession>
<feature type="transmembrane region" description="Helical" evidence="1">
    <location>
        <begin position="20"/>
        <end position="38"/>
    </location>
</feature>
<proteinExistence type="predicted"/>
<keyword evidence="1" id="KW-1133">Transmembrane helix</keyword>
<keyword evidence="1" id="KW-0472">Membrane</keyword>
<keyword evidence="1" id="KW-0812">Transmembrane</keyword>
<gene>
    <name evidence="2" type="ORF">GCM10025868_21670</name>
</gene>
<evidence type="ECO:0008006" key="4">
    <source>
        <dbReference type="Google" id="ProtNLM"/>
    </source>
</evidence>
<evidence type="ECO:0000256" key="1">
    <source>
        <dbReference type="SAM" id="Phobius"/>
    </source>
</evidence>
<comment type="caution">
    <text evidence="2">The sequence shown here is derived from an EMBL/GenBank/DDBJ whole genome shotgun (WGS) entry which is preliminary data.</text>
</comment>
<dbReference type="EMBL" id="BSUZ01000001">
    <property type="protein sequence ID" value="GMA86917.1"/>
    <property type="molecule type" value="Genomic_DNA"/>
</dbReference>
<feature type="transmembrane region" description="Helical" evidence="1">
    <location>
        <begin position="50"/>
        <end position="67"/>
    </location>
</feature>
<reference evidence="3" key="1">
    <citation type="journal article" date="2019" name="Int. J. Syst. Evol. Microbiol.">
        <title>The Global Catalogue of Microorganisms (GCM) 10K type strain sequencing project: providing services to taxonomists for standard genome sequencing and annotation.</title>
        <authorList>
            <consortium name="The Broad Institute Genomics Platform"/>
            <consortium name="The Broad Institute Genome Sequencing Center for Infectious Disease"/>
            <person name="Wu L."/>
            <person name="Ma J."/>
        </authorList>
    </citation>
    <scope>NUCLEOTIDE SEQUENCE [LARGE SCALE GENOMIC DNA]</scope>
    <source>
        <strain evidence="3">NBRC 108730</strain>
    </source>
</reference>
<evidence type="ECO:0000313" key="3">
    <source>
        <dbReference type="Proteomes" id="UP001157017"/>
    </source>
</evidence>
<organism evidence="2 3">
    <name type="scientific">Angustibacter aerolatus</name>
    <dbReference type="NCBI Taxonomy" id="1162965"/>
    <lineage>
        <taxon>Bacteria</taxon>
        <taxon>Bacillati</taxon>
        <taxon>Actinomycetota</taxon>
        <taxon>Actinomycetes</taxon>
        <taxon>Kineosporiales</taxon>
        <taxon>Kineosporiaceae</taxon>
    </lineage>
</organism>
<sequence>MPLSLVMTWVFNRTGASLPIVMVLHAGINTTYSIVWPAVFPTLDPTRDTLHTQVVATTLLALVLVVATRGRLGLAVAPRTDVRPDAAPALAGRR</sequence>
<dbReference type="Proteomes" id="UP001157017">
    <property type="component" value="Unassembled WGS sequence"/>
</dbReference>
<name>A0ABQ6JGL9_9ACTN</name>
<evidence type="ECO:0000313" key="2">
    <source>
        <dbReference type="EMBL" id="GMA86917.1"/>
    </source>
</evidence>